<dbReference type="Pfam" id="PF13490">
    <property type="entry name" value="zf-HC2"/>
    <property type="match status" value="1"/>
</dbReference>
<feature type="transmembrane region" description="Helical" evidence="14">
    <location>
        <begin position="766"/>
        <end position="786"/>
    </location>
</feature>
<evidence type="ECO:0000259" key="16">
    <source>
        <dbReference type="Pfam" id="PF13490"/>
    </source>
</evidence>
<keyword evidence="18" id="KW-1185">Reference proteome</keyword>
<dbReference type="GO" id="GO:0005886">
    <property type="term" value="C:plasma membrane"/>
    <property type="evidence" value="ECO:0007669"/>
    <property type="project" value="UniProtKB-SubCell"/>
</dbReference>
<dbReference type="Gene3D" id="1.10.10.1320">
    <property type="entry name" value="Anti-sigma factor, zinc-finger domain"/>
    <property type="match status" value="1"/>
</dbReference>
<evidence type="ECO:0000256" key="7">
    <source>
        <dbReference type="ARBA" id="ARBA00022723"/>
    </source>
</evidence>
<feature type="transmembrane region" description="Helical" evidence="14">
    <location>
        <begin position="615"/>
        <end position="634"/>
    </location>
</feature>
<feature type="compositionally biased region" description="Low complexity" evidence="13">
    <location>
        <begin position="391"/>
        <end position="416"/>
    </location>
</feature>
<evidence type="ECO:0008006" key="19">
    <source>
        <dbReference type="Google" id="ProtNLM"/>
    </source>
</evidence>
<evidence type="ECO:0000256" key="9">
    <source>
        <dbReference type="ARBA" id="ARBA00022833"/>
    </source>
</evidence>
<dbReference type="NCBIfam" id="NF002839">
    <property type="entry name" value="PRK03072.1"/>
    <property type="match status" value="1"/>
</dbReference>
<feature type="transmembrane region" description="Helical" evidence="14">
    <location>
        <begin position="728"/>
        <end position="754"/>
    </location>
</feature>
<dbReference type="Pfam" id="PF01435">
    <property type="entry name" value="Peptidase_M48"/>
    <property type="match status" value="1"/>
</dbReference>
<dbReference type="GO" id="GO:0004222">
    <property type="term" value="F:metalloendopeptidase activity"/>
    <property type="evidence" value="ECO:0007669"/>
    <property type="project" value="InterPro"/>
</dbReference>
<accession>A0A9W6C2A2</accession>
<feature type="compositionally biased region" description="Pro residues" evidence="13">
    <location>
        <begin position="526"/>
        <end position="544"/>
    </location>
</feature>
<evidence type="ECO:0000256" key="12">
    <source>
        <dbReference type="ARBA" id="ARBA00023136"/>
    </source>
</evidence>
<feature type="compositionally biased region" description="Low complexity" evidence="13">
    <location>
        <begin position="436"/>
        <end position="449"/>
    </location>
</feature>
<feature type="compositionally biased region" description="Low complexity" evidence="13">
    <location>
        <begin position="324"/>
        <end position="343"/>
    </location>
</feature>
<dbReference type="HAMAP" id="MF_00188">
    <property type="entry name" value="Pept_M48_protease_HtpX"/>
    <property type="match status" value="1"/>
</dbReference>
<feature type="domain" description="Putative zinc-finger" evidence="16">
    <location>
        <begin position="175"/>
        <end position="208"/>
    </location>
</feature>
<dbReference type="GO" id="GO:0006508">
    <property type="term" value="P:proteolysis"/>
    <property type="evidence" value="ECO:0007669"/>
    <property type="project" value="UniProtKB-KW"/>
</dbReference>
<dbReference type="Gene3D" id="3.30.2010.10">
    <property type="entry name" value="Metalloproteases ('zincins'), catalytic domain"/>
    <property type="match status" value="1"/>
</dbReference>
<dbReference type="AlphaFoldDB" id="A0A9W6C2A2"/>
<evidence type="ECO:0000256" key="10">
    <source>
        <dbReference type="ARBA" id="ARBA00022989"/>
    </source>
</evidence>
<feature type="region of interest" description="Disordered" evidence="13">
    <location>
        <begin position="305"/>
        <end position="343"/>
    </location>
</feature>
<evidence type="ECO:0000256" key="1">
    <source>
        <dbReference type="ARBA" id="ARBA00001947"/>
    </source>
</evidence>
<keyword evidence="6 14" id="KW-0812">Transmembrane</keyword>
<keyword evidence="5" id="KW-0645">Protease</keyword>
<reference evidence="17 18" key="1">
    <citation type="journal article" date="2023" name="Commun. Biol.">
        <title>Reorganization of the ancestral sex-determining regions during the evolution of trioecy in Pleodorina starrii.</title>
        <authorList>
            <person name="Takahashi K."/>
            <person name="Suzuki S."/>
            <person name="Kawai-Toyooka H."/>
            <person name="Yamamoto K."/>
            <person name="Hamaji T."/>
            <person name="Ootsuki R."/>
            <person name="Yamaguchi H."/>
            <person name="Kawachi M."/>
            <person name="Higashiyama T."/>
            <person name="Nozaki H."/>
        </authorList>
    </citation>
    <scope>NUCLEOTIDE SEQUENCE [LARGE SCALE GENOMIC DNA]</scope>
    <source>
        <strain evidence="17 18">NIES-4479</strain>
    </source>
</reference>
<dbReference type="Proteomes" id="UP001165080">
    <property type="component" value="Unassembled WGS sequence"/>
</dbReference>
<evidence type="ECO:0000256" key="5">
    <source>
        <dbReference type="ARBA" id="ARBA00022670"/>
    </source>
</evidence>
<comment type="subcellular location">
    <subcellularLocation>
        <location evidence="2">Cell membrane</location>
        <topology evidence="2">Multi-pass membrane protein</topology>
    </subcellularLocation>
</comment>
<dbReference type="InterPro" id="IPR022919">
    <property type="entry name" value="Pept_M48_protease_HtpX"/>
</dbReference>
<evidence type="ECO:0000256" key="14">
    <source>
        <dbReference type="SAM" id="Phobius"/>
    </source>
</evidence>
<keyword evidence="7" id="KW-0479">Metal-binding</keyword>
<comment type="caution">
    <text evidence="17">The sequence shown here is derived from an EMBL/GenBank/DDBJ whole genome shotgun (WGS) entry which is preliminary data.</text>
</comment>
<proteinExistence type="inferred from homology"/>
<evidence type="ECO:0000313" key="18">
    <source>
        <dbReference type="Proteomes" id="UP001165080"/>
    </source>
</evidence>
<evidence type="ECO:0000256" key="8">
    <source>
        <dbReference type="ARBA" id="ARBA00022801"/>
    </source>
</evidence>
<feature type="compositionally biased region" description="Low complexity" evidence="13">
    <location>
        <begin position="545"/>
        <end position="555"/>
    </location>
</feature>
<evidence type="ECO:0000256" key="3">
    <source>
        <dbReference type="ARBA" id="ARBA00009779"/>
    </source>
</evidence>
<comment type="similarity">
    <text evidence="3">Belongs to the peptidase M48B family.</text>
</comment>
<keyword evidence="8" id="KW-0378">Hydrolase</keyword>
<name>A0A9W6C2A2_9CHLO</name>
<evidence type="ECO:0000259" key="15">
    <source>
        <dbReference type="Pfam" id="PF01435"/>
    </source>
</evidence>
<dbReference type="InterPro" id="IPR027383">
    <property type="entry name" value="Znf_put"/>
</dbReference>
<evidence type="ECO:0000256" key="4">
    <source>
        <dbReference type="ARBA" id="ARBA00022475"/>
    </source>
</evidence>
<evidence type="ECO:0000256" key="6">
    <source>
        <dbReference type="ARBA" id="ARBA00022692"/>
    </source>
</evidence>
<dbReference type="PANTHER" id="PTHR43221">
    <property type="entry name" value="PROTEASE HTPX"/>
    <property type="match status" value="1"/>
</dbReference>
<feature type="region of interest" description="Disordered" evidence="13">
    <location>
        <begin position="359"/>
        <end position="584"/>
    </location>
</feature>
<evidence type="ECO:0000256" key="11">
    <source>
        <dbReference type="ARBA" id="ARBA00023049"/>
    </source>
</evidence>
<gene>
    <name evidence="17" type="primary">PLESTB003369</name>
    <name evidence="17" type="ORF">PLESTB_001877600</name>
</gene>
<keyword evidence="4" id="KW-1003">Cell membrane</keyword>
<evidence type="ECO:0000313" key="17">
    <source>
        <dbReference type="EMBL" id="GLC62388.1"/>
    </source>
</evidence>
<feature type="domain" description="Peptidase M48" evidence="15">
    <location>
        <begin position="658"/>
        <end position="868"/>
    </location>
</feature>
<sequence length="874" mass="88166">MTRTTEPLAQGRTPRTDEELLAAVRAQQPDAFPDLRDRHWHTAVVVARLHTPSRQDAEQLAGTAFDQVLAELGEETQDEDGPGVFLRARLVAVVGRAGVERASAAGTVTGIYLGLPASWQAVLWHLEVEALGLERTAAVLGLSPAATTALHLEARAGLRAAYRRARQDLPTLAGCADCAADLGAFADGGLSAERTQAVQDHLDECPRCTADHLYLQDTEAGLRGWLLPVLAGVPLWDVRTDELVELVRAAGRMSAGRLGAAPGTDVAGGALAAVHVTRRGRKVLLGAGALAAAAALAGIVVTGSGGPGDGTTQATGRLGGSGATGPSAPAASAPAASAGDDGAATMARGAGAAVPGGAGGVLSLPTSEPSPGPLTEAAAEARTAGAGGGTITTAATTDGPAAGSREAAADAGASTGRRTEAAPSTRGSVQDDGRAPRPAAAGGRPSDSGTPGGSSAAGGGTPAPPAAADDDGSPGGDAPVEQPSAAGPTERRTPVTESPGTEPPAEEVPAPETPAPETPGAEQPPAESPAPEAPEAPASEPPATAPAATVPPAEELPSTGANEPGNPSPEPGAGGATPPTPGGHNNGLKTVLLLGGLWAVLLAIGWVVASGTGSSVFIWVFALIGLASTAYSYWNSDKLALRSMRAIPITEQQAPGYYRIVRELSQRANQPMPRLFIAPTMSPNAFATGRNPENSAVCVTEGILQLLDERELRGVLGHELMHVYNRDILTSSIAAAVAGIITSAAQFLQFSAIFGGGRGGDRGNPLVGLLLAFLAPLAATVIQLAVSRTREYDADEDGAQLTGDPLALASALRKIEMGTNARPLNPADQKLVNTSHLMIANPFRGGGASSLFRTHPPTADRVARLEGMAGIGRR</sequence>
<dbReference type="InterPro" id="IPR050083">
    <property type="entry name" value="HtpX_protease"/>
</dbReference>
<dbReference type="EMBL" id="BRXU01000063">
    <property type="protein sequence ID" value="GLC62388.1"/>
    <property type="molecule type" value="Genomic_DNA"/>
</dbReference>
<feature type="compositionally biased region" description="Gly residues" evidence="13">
    <location>
        <begin position="450"/>
        <end position="461"/>
    </location>
</feature>
<dbReference type="InterPro" id="IPR001915">
    <property type="entry name" value="Peptidase_M48"/>
</dbReference>
<protein>
    <recommendedName>
        <fullName evidence="19">Protease HtpX homolog</fullName>
    </recommendedName>
</protein>
<keyword evidence="12 14" id="KW-0472">Membrane</keyword>
<comment type="cofactor">
    <cofactor evidence="1">
        <name>Zn(2+)</name>
        <dbReference type="ChEBI" id="CHEBI:29105"/>
    </cofactor>
</comment>
<dbReference type="PANTHER" id="PTHR43221:SF1">
    <property type="entry name" value="PROTEASE HTPX"/>
    <property type="match status" value="1"/>
</dbReference>
<dbReference type="CDD" id="cd07336">
    <property type="entry name" value="M48B_HtpX_like"/>
    <property type="match status" value="1"/>
</dbReference>
<keyword evidence="10 14" id="KW-1133">Transmembrane helix</keyword>
<organism evidence="17 18">
    <name type="scientific">Pleodorina starrii</name>
    <dbReference type="NCBI Taxonomy" id="330485"/>
    <lineage>
        <taxon>Eukaryota</taxon>
        <taxon>Viridiplantae</taxon>
        <taxon>Chlorophyta</taxon>
        <taxon>core chlorophytes</taxon>
        <taxon>Chlorophyceae</taxon>
        <taxon>CS clade</taxon>
        <taxon>Chlamydomonadales</taxon>
        <taxon>Volvocaceae</taxon>
        <taxon>Pleodorina</taxon>
    </lineage>
</organism>
<keyword evidence="11" id="KW-0482">Metalloprotease</keyword>
<keyword evidence="9" id="KW-0862">Zinc</keyword>
<dbReference type="InterPro" id="IPR041916">
    <property type="entry name" value="Anti_sigma_zinc_sf"/>
</dbReference>
<feature type="transmembrane region" description="Helical" evidence="14">
    <location>
        <begin position="591"/>
        <end position="609"/>
    </location>
</feature>
<evidence type="ECO:0000256" key="2">
    <source>
        <dbReference type="ARBA" id="ARBA00004651"/>
    </source>
</evidence>
<evidence type="ECO:0000256" key="13">
    <source>
        <dbReference type="SAM" id="MobiDB-lite"/>
    </source>
</evidence>
<dbReference type="GO" id="GO:0046872">
    <property type="term" value="F:metal ion binding"/>
    <property type="evidence" value="ECO:0007669"/>
    <property type="project" value="UniProtKB-KW"/>
</dbReference>